<dbReference type="Proteomes" id="UP001610446">
    <property type="component" value="Unassembled WGS sequence"/>
</dbReference>
<gene>
    <name evidence="2" type="ORF">BJY01DRAFT_242079</name>
</gene>
<feature type="coiled-coil region" evidence="1">
    <location>
        <begin position="130"/>
        <end position="256"/>
    </location>
</feature>
<evidence type="ECO:0000313" key="3">
    <source>
        <dbReference type="Proteomes" id="UP001610446"/>
    </source>
</evidence>
<protein>
    <submittedName>
        <fullName evidence="2">Uncharacterized protein</fullName>
    </submittedName>
</protein>
<keyword evidence="1" id="KW-0175">Coiled coil</keyword>
<reference evidence="2 3" key="1">
    <citation type="submission" date="2024-07" db="EMBL/GenBank/DDBJ databases">
        <title>Section-level genome sequencing and comparative genomics of Aspergillus sections Usti and Cavernicolus.</title>
        <authorList>
            <consortium name="Lawrence Berkeley National Laboratory"/>
            <person name="Nybo J.L."/>
            <person name="Vesth T.C."/>
            <person name="Theobald S."/>
            <person name="Frisvad J.C."/>
            <person name="Larsen T.O."/>
            <person name="Kjaerboelling I."/>
            <person name="Rothschild-Mancinelli K."/>
            <person name="Lyhne E.K."/>
            <person name="Kogle M.E."/>
            <person name="Barry K."/>
            <person name="Clum A."/>
            <person name="Na H."/>
            <person name="Ledsgaard L."/>
            <person name="Lin J."/>
            <person name="Lipzen A."/>
            <person name="Kuo A."/>
            <person name="Riley R."/>
            <person name="Mondo S."/>
            <person name="Labutti K."/>
            <person name="Haridas S."/>
            <person name="Pangalinan J."/>
            <person name="Salamov A.A."/>
            <person name="Simmons B.A."/>
            <person name="Magnuson J.K."/>
            <person name="Chen J."/>
            <person name="Drula E."/>
            <person name="Henrissat B."/>
            <person name="Wiebenga A."/>
            <person name="Lubbers R.J."/>
            <person name="Gomes A.C."/>
            <person name="Makela M.R."/>
            <person name="Stajich J."/>
            <person name="Grigoriev I.V."/>
            <person name="Mortensen U.H."/>
            <person name="De Vries R.P."/>
            <person name="Baker S.E."/>
            <person name="Andersen M.R."/>
        </authorList>
    </citation>
    <scope>NUCLEOTIDE SEQUENCE [LARGE SCALE GENOMIC DNA]</scope>
    <source>
        <strain evidence="2 3">CBS 123904</strain>
    </source>
</reference>
<evidence type="ECO:0000313" key="2">
    <source>
        <dbReference type="EMBL" id="KAL2858013.1"/>
    </source>
</evidence>
<accession>A0ABR4L3I1</accession>
<feature type="coiled-coil region" evidence="1">
    <location>
        <begin position="327"/>
        <end position="446"/>
    </location>
</feature>
<comment type="caution">
    <text evidence="2">The sequence shown here is derived from an EMBL/GenBank/DDBJ whole genome shotgun (WGS) entry which is preliminary data.</text>
</comment>
<proteinExistence type="predicted"/>
<name>A0ABR4L3I1_9EURO</name>
<organism evidence="2 3">
    <name type="scientific">Aspergillus pseudoustus</name>
    <dbReference type="NCBI Taxonomy" id="1810923"/>
    <lineage>
        <taxon>Eukaryota</taxon>
        <taxon>Fungi</taxon>
        <taxon>Dikarya</taxon>
        <taxon>Ascomycota</taxon>
        <taxon>Pezizomycotina</taxon>
        <taxon>Eurotiomycetes</taxon>
        <taxon>Eurotiomycetidae</taxon>
        <taxon>Eurotiales</taxon>
        <taxon>Aspergillaceae</taxon>
        <taxon>Aspergillus</taxon>
        <taxon>Aspergillus subgen. Nidulantes</taxon>
    </lineage>
</organism>
<sequence length="540" mass="62213">MATVSEQLFLYRETLCWKGPSHFPLLFLSKQTEDLEAARDEVSEVRNELAEEESRCLAAETSNAILCDRIYVLRQILRWAESERDMARSKAERSDGETDANSRDFDAKIMELKEKLHGKTAECDRVVESMKELDASAERIRKRVRELQCQLDERTEECNEAKESNNQSGSIIRNLQDQVLRLEEQQRESTRISENEVDSRVKRLQNKVAELKGQLGVKTKESEEARQAKRAVDAKVAELEKELEECAWNLDKEVTKEVDKEMNTRFRYLNDQVAQLSQQLSQKTLGLEFGANTNAKLPERGCHPQQRAGRVRHPFQERPKCENQGRIAELEQQLIEQANNADSTLQQEIERLQSELQNHKDQLVGMSTLVADAAIHDEQLSEQISKMEDEIKGLLDEKPDLISENNQVTLDSETWKRAYIEATERVEAALRDNTKLEDEFMEASLENDNTIKQIQVTERKVQSGLRQTIQDARLAYDAAIAQERSNVNEAHDYAKKLEEENKDLKTRVALAMRDLQRSDERDSEAKETIRALKQQLVGQQ</sequence>
<dbReference type="EMBL" id="JBFXLU010000002">
    <property type="protein sequence ID" value="KAL2858013.1"/>
    <property type="molecule type" value="Genomic_DNA"/>
</dbReference>
<feature type="coiled-coil region" evidence="1">
    <location>
        <begin position="28"/>
        <end position="62"/>
    </location>
</feature>
<keyword evidence="3" id="KW-1185">Reference proteome</keyword>
<evidence type="ECO:0000256" key="1">
    <source>
        <dbReference type="SAM" id="Coils"/>
    </source>
</evidence>
<feature type="coiled-coil region" evidence="1">
    <location>
        <begin position="480"/>
        <end position="535"/>
    </location>
</feature>